<feature type="domain" description="PAS" evidence="8">
    <location>
        <begin position="272"/>
        <end position="321"/>
    </location>
</feature>
<keyword evidence="10" id="KW-1185">Reference proteome</keyword>
<dbReference type="PRINTS" id="PR00785">
    <property type="entry name" value="NCTRNSLOCATR"/>
</dbReference>
<evidence type="ECO:0000256" key="6">
    <source>
        <dbReference type="SAM" id="Coils"/>
    </source>
</evidence>
<dbReference type="InterPro" id="IPR035965">
    <property type="entry name" value="PAS-like_dom_sf"/>
</dbReference>
<dbReference type="Pfam" id="PF14598">
    <property type="entry name" value="PAS_11"/>
    <property type="match status" value="1"/>
</dbReference>
<accession>A0A8B8D3B3</accession>
<gene>
    <name evidence="11" type="primary">LOC111123330</name>
</gene>
<keyword evidence="5" id="KW-0539">Nucleus</keyword>
<evidence type="ECO:0000256" key="2">
    <source>
        <dbReference type="ARBA" id="ARBA00023015"/>
    </source>
</evidence>
<evidence type="ECO:0000256" key="1">
    <source>
        <dbReference type="ARBA" id="ARBA00022737"/>
    </source>
</evidence>
<keyword evidence="4" id="KW-0804">Transcription</keyword>
<dbReference type="InterPro" id="IPR000014">
    <property type="entry name" value="PAS"/>
</dbReference>
<protein>
    <submittedName>
        <fullName evidence="11">Single-minded homolog 1-like</fullName>
    </submittedName>
</protein>
<dbReference type="InterPro" id="IPR050933">
    <property type="entry name" value="Circadian_TF"/>
</dbReference>
<evidence type="ECO:0000259" key="9">
    <source>
        <dbReference type="PROSITE" id="PS50888"/>
    </source>
</evidence>
<reference evidence="11" key="1">
    <citation type="submission" date="2025-08" db="UniProtKB">
        <authorList>
            <consortium name="RefSeq"/>
        </authorList>
    </citation>
    <scope>IDENTIFICATION</scope>
    <source>
        <tissue evidence="11">Whole sample</tissue>
    </source>
</reference>
<evidence type="ECO:0000313" key="11">
    <source>
        <dbReference type="RefSeq" id="XP_022321296.1"/>
    </source>
</evidence>
<dbReference type="InterPro" id="IPR001067">
    <property type="entry name" value="Nuc_translocat"/>
</dbReference>
<keyword evidence="3" id="KW-0238">DNA-binding</keyword>
<evidence type="ECO:0000256" key="5">
    <source>
        <dbReference type="ARBA" id="ARBA00023242"/>
    </source>
</evidence>
<dbReference type="Pfam" id="PF00010">
    <property type="entry name" value="HLH"/>
    <property type="match status" value="1"/>
</dbReference>
<dbReference type="Proteomes" id="UP000694844">
    <property type="component" value="Chromosome 3"/>
</dbReference>
<sequence length="761" mass="85890">MDTNSDSPECSLKRKDSVSDEEKFIANKRKLRREGEKLRRERLNRTLSLLAEEVPWLKECERRPDKSSILKLTVNYLKLNIGIKKKSLNFVLPKFLKDTVSEELLGSVACGSLLIVSESGTILYMSESLTHQLGWLQIDVVGSLINKMIHKDDVEVLKLQFNRHSNFHYTTQSCEEDNKAYIPVNSSRKVYRSFFVRMQNLHQTTGHVPHYDAMQIVGHLHFHTQDRKKARSVLNENWLVGVCRPVSHQNWINMQAYEDNSNPEWISQHAMDGKLWYQDHRVALVTGVMPNETIGKSVYDLVNKEDLGDIACSHMKIMTDDEIPCTVFRLESLDAWSSVKYIKSRSVIVKDAWTKKNLFIVSLNQHISDEEGESLLKDQRKRVRALIAATKGLTLQEKNFDESKNMEALSMVSGNSQPESPTLSEWPSVSNCGSMQSGDSWSDNDSISGGSQPNPAQAREAQKRASLPLLKSLLIGPNYEKQTVNKLEIVECGSDTDILEQGEVSNKDSGRSRSSVEVDWTTELENVSEEDTGSLPAVNVIDIDLQERLNTDLPSSGVITSPSTSGANNSAVNKKYFMTQISNFFPSVSSGGVLSDAPKQSDNAVTHHNNAKHPMVSMCSDIKSSLKVNDRGSLINTIKDTLNALTPKSNESSRDLSSQEIQNVQSPTISSQISPSLDNTCVQGSKMELRFYQQLRQKHVVLEKSLVSQKEELTILKRNLHDNQHYPHLAEKLNNLQIEIEEQRRLLQNIEKEMIKKISIL</sequence>
<feature type="compositionally biased region" description="Polar residues" evidence="7">
    <location>
        <begin position="412"/>
        <end position="455"/>
    </location>
</feature>
<dbReference type="RefSeq" id="XP_022321296.1">
    <property type="nucleotide sequence ID" value="XM_022465588.1"/>
</dbReference>
<feature type="region of interest" description="Disordered" evidence="7">
    <location>
        <begin position="411"/>
        <end position="463"/>
    </location>
</feature>
<dbReference type="GeneID" id="111123330"/>
<evidence type="ECO:0000256" key="4">
    <source>
        <dbReference type="ARBA" id="ARBA00023163"/>
    </source>
</evidence>
<feature type="coiled-coil region" evidence="6">
    <location>
        <begin position="692"/>
        <end position="753"/>
    </location>
</feature>
<dbReference type="OrthoDB" id="7788762at2759"/>
<dbReference type="SUPFAM" id="SSF47459">
    <property type="entry name" value="HLH, helix-loop-helix DNA-binding domain"/>
    <property type="match status" value="1"/>
</dbReference>
<dbReference type="CDD" id="cd00130">
    <property type="entry name" value="PAS"/>
    <property type="match status" value="1"/>
</dbReference>
<dbReference type="GO" id="GO:0005634">
    <property type="term" value="C:nucleus"/>
    <property type="evidence" value="ECO:0007669"/>
    <property type="project" value="InterPro"/>
</dbReference>
<evidence type="ECO:0000313" key="10">
    <source>
        <dbReference type="Proteomes" id="UP000694844"/>
    </source>
</evidence>
<dbReference type="Gene3D" id="3.30.450.20">
    <property type="entry name" value="PAS domain"/>
    <property type="match status" value="2"/>
</dbReference>
<dbReference type="PANTHER" id="PTHR23042">
    <property type="entry name" value="CIRCADIAN PROTEIN CLOCK/ARNT/BMAL/PAS"/>
    <property type="match status" value="1"/>
</dbReference>
<keyword evidence="6" id="KW-0175">Coiled coil</keyword>
<evidence type="ECO:0000256" key="3">
    <source>
        <dbReference type="ARBA" id="ARBA00023125"/>
    </source>
</evidence>
<dbReference type="KEGG" id="cvn:111123330"/>
<dbReference type="InterPro" id="IPR011598">
    <property type="entry name" value="bHLH_dom"/>
</dbReference>
<dbReference type="SMART" id="SM00353">
    <property type="entry name" value="HLH"/>
    <property type="match status" value="1"/>
</dbReference>
<feature type="domain" description="BHLH" evidence="9">
    <location>
        <begin position="27"/>
        <end position="80"/>
    </location>
</feature>
<dbReference type="GO" id="GO:0046983">
    <property type="term" value="F:protein dimerization activity"/>
    <property type="evidence" value="ECO:0007669"/>
    <property type="project" value="InterPro"/>
</dbReference>
<name>A0A8B8D3B3_CRAVI</name>
<dbReference type="PROSITE" id="PS50112">
    <property type="entry name" value="PAS"/>
    <property type="match status" value="2"/>
</dbReference>
<dbReference type="Gene3D" id="4.10.280.10">
    <property type="entry name" value="Helix-loop-helix DNA-binding domain"/>
    <property type="match status" value="1"/>
</dbReference>
<keyword evidence="1" id="KW-0677">Repeat</keyword>
<dbReference type="PROSITE" id="PS50888">
    <property type="entry name" value="BHLH"/>
    <property type="match status" value="1"/>
</dbReference>
<keyword evidence="2" id="KW-0805">Transcription regulation</keyword>
<dbReference type="GO" id="GO:0005737">
    <property type="term" value="C:cytoplasm"/>
    <property type="evidence" value="ECO:0007669"/>
    <property type="project" value="InterPro"/>
</dbReference>
<dbReference type="SUPFAM" id="SSF55785">
    <property type="entry name" value="PYP-like sensor domain (PAS domain)"/>
    <property type="match status" value="2"/>
</dbReference>
<organism evidence="10 11">
    <name type="scientific">Crassostrea virginica</name>
    <name type="common">Eastern oyster</name>
    <dbReference type="NCBI Taxonomy" id="6565"/>
    <lineage>
        <taxon>Eukaryota</taxon>
        <taxon>Metazoa</taxon>
        <taxon>Spiralia</taxon>
        <taxon>Lophotrochozoa</taxon>
        <taxon>Mollusca</taxon>
        <taxon>Bivalvia</taxon>
        <taxon>Autobranchia</taxon>
        <taxon>Pteriomorphia</taxon>
        <taxon>Ostreida</taxon>
        <taxon>Ostreoidea</taxon>
        <taxon>Ostreidae</taxon>
        <taxon>Crassostrea</taxon>
    </lineage>
</organism>
<proteinExistence type="predicted"/>
<dbReference type="InterPro" id="IPR036638">
    <property type="entry name" value="HLH_DNA-bd_sf"/>
</dbReference>
<dbReference type="GO" id="GO:0005667">
    <property type="term" value="C:transcription regulator complex"/>
    <property type="evidence" value="ECO:0007669"/>
    <property type="project" value="InterPro"/>
</dbReference>
<dbReference type="GO" id="GO:0003700">
    <property type="term" value="F:DNA-binding transcription factor activity"/>
    <property type="evidence" value="ECO:0007669"/>
    <property type="project" value="InterPro"/>
</dbReference>
<evidence type="ECO:0000256" key="7">
    <source>
        <dbReference type="SAM" id="MobiDB-lite"/>
    </source>
</evidence>
<dbReference type="SMART" id="SM00091">
    <property type="entry name" value="PAS"/>
    <property type="match status" value="2"/>
</dbReference>
<dbReference type="AlphaFoldDB" id="A0A8B8D3B3"/>
<dbReference type="GO" id="GO:0003677">
    <property type="term" value="F:DNA binding"/>
    <property type="evidence" value="ECO:0007669"/>
    <property type="project" value="UniProtKB-KW"/>
</dbReference>
<evidence type="ECO:0000259" key="8">
    <source>
        <dbReference type="PROSITE" id="PS50112"/>
    </source>
</evidence>
<feature type="domain" description="PAS" evidence="8">
    <location>
        <begin position="113"/>
        <end position="158"/>
    </location>
</feature>